<dbReference type="RefSeq" id="WP_111898444.1">
    <property type="nucleotide sequence ID" value="NZ_CP033459.1"/>
</dbReference>
<evidence type="ECO:0000256" key="4">
    <source>
        <dbReference type="ARBA" id="ARBA00022898"/>
    </source>
</evidence>
<dbReference type="InterPro" id="IPR015424">
    <property type="entry name" value="PyrdxlP-dep_Trfase"/>
</dbReference>
<evidence type="ECO:0000256" key="1">
    <source>
        <dbReference type="ARBA" id="ARBA00001933"/>
    </source>
</evidence>
<protein>
    <submittedName>
        <fullName evidence="9">Aminotransferase class V-fold PLP-dependent enzyme</fullName>
    </submittedName>
</protein>
<dbReference type="Gene3D" id="3.90.1150.10">
    <property type="entry name" value="Aspartate Aminotransferase, domain 1"/>
    <property type="match status" value="1"/>
</dbReference>
<dbReference type="Gene3D" id="3.40.640.10">
    <property type="entry name" value="Type I PLP-dependent aspartate aminotransferase-like (Major domain)"/>
    <property type="match status" value="1"/>
</dbReference>
<name>A0A5P8E5R0_9BACT</name>
<comment type="cofactor">
    <cofactor evidence="1 6 7">
        <name>pyridoxal 5'-phosphate</name>
        <dbReference type="ChEBI" id="CHEBI:597326"/>
    </cofactor>
</comment>
<evidence type="ECO:0000256" key="3">
    <source>
        <dbReference type="ARBA" id="ARBA00022793"/>
    </source>
</evidence>
<comment type="similarity">
    <text evidence="2 7">Belongs to the group II decarboxylase family.</text>
</comment>
<gene>
    <name evidence="9" type="ORF">C7Y71_004095</name>
</gene>
<evidence type="ECO:0000256" key="8">
    <source>
        <dbReference type="SAM" id="SignalP"/>
    </source>
</evidence>
<dbReference type="Proteomes" id="UP000249375">
    <property type="component" value="Chromosome"/>
</dbReference>
<reference evidence="9 10" key="1">
    <citation type="submission" date="2018-11" db="EMBL/GenBank/DDBJ databases">
        <authorList>
            <person name="Na S.W."/>
            <person name="Baik M."/>
        </authorList>
    </citation>
    <scope>NUCLEOTIDE SEQUENCE [LARGE SCALE GENOMIC DNA]</scope>
    <source>
        <strain evidence="9 10">E39</strain>
    </source>
</reference>
<keyword evidence="8" id="KW-0732">Signal</keyword>
<feature type="modified residue" description="N6-(pyridoxal phosphate)lysine" evidence="6">
    <location>
        <position position="258"/>
    </location>
</feature>
<dbReference type="InterPro" id="IPR051151">
    <property type="entry name" value="Group_II_Decarboxylase"/>
</dbReference>
<proteinExistence type="inferred from homology"/>
<dbReference type="EMBL" id="CP033459">
    <property type="protein sequence ID" value="QFQ12264.1"/>
    <property type="molecule type" value="Genomic_DNA"/>
</dbReference>
<evidence type="ECO:0000256" key="7">
    <source>
        <dbReference type="RuleBase" id="RU000382"/>
    </source>
</evidence>
<dbReference type="GO" id="GO:0019752">
    <property type="term" value="P:carboxylic acid metabolic process"/>
    <property type="evidence" value="ECO:0007669"/>
    <property type="project" value="InterPro"/>
</dbReference>
<keyword evidence="3" id="KW-0210">Decarboxylase</keyword>
<keyword evidence="10" id="KW-1185">Reference proteome</keyword>
<dbReference type="Pfam" id="PF00282">
    <property type="entry name" value="Pyridoxal_deC"/>
    <property type="match status" value="1"/>
</dbReference>
<evidence type="ECO:0000256" key="6">
    <source>
        <dbReference type="PIRSR" id="PIRSR602129-50"/>
    </source>
</evidence>
<organism evidence="9 10">
    <name type="scientific">Pseudoprevotella muciniphila</name>
    <dbReference type="NCBI Taxonomy" id="2133944"/>
    <lineage>
        <taxon>Bacteria</taxon>
        <taxon>Pseudomonadati</taxon>
        <taxon>Bacteroidota</taxon>
        <taxon>Bacteroidia</taxon>
        <taxon>Bacteroidales</taxon>
        <taxon>Prevotellaceae</taxon>
        <taxon>Pseudoprevotella</taxon>
    </lineage>
</organism>
<evidence type="ECO:0000313" key="9">
    <source>
        <dbReference type="EMBL" id="QFQ12264.1"/>
    </source>
</evidence>
<evidence type="ECO:0000256" key="5">
    <source>
        <dbReference type="ARBA" id="ARBA00023239"/>
    </source>
</evidence>
<evidence type="ECO:0000313" key="10">
    <source>
        <dbReference type="Proteomes" id="UP000249375"/>
    </source>
</evidence>
<dbReference type="PANTHER" id="PTHR46101">
    <property type="match status" value="1"/>
</dbReference>
<dbReference type="GO" id="GO:0016831">
    <property type="term" value="F:carboxy-lyase activity"/>
    <property type="evidence" value="ECO:0007669"/>
    <property type="project" value="UniProtKB-KW"/>
</dbReference>
<keyword evidence="9" id="KW-0032">Aminotransferase</keyword>
<feature type="signal peptide" evidence="8">
    <location>
        <begin position="1"/>
        <end position="20"/>
    </location>
</feature>
<keyword evidence="5 7" id="KW-0456">Lyase</keyword>
<dbReference type="GO" id="GO:0008483">
    <property type="term" value="F:transaminase activity"/>
    <property type="evidence" value="ECO:0007669"/>
    <property type="project" value="UniProtKB-KW"/>
</dbReference>
<keyword evidence="9" id="KW-0808">Transferase</keyword>
<feature type="chain" id="PRO_5024435730" evidence="8">
    <location>
        <begin position="21"/>
        <end position="402"/>
    </location>
</feature>
<keyword evidence="4 6" id="KW-0663">Pyridoxal phosphate</keyword>
<sequence length="402" mass="46469">MKKRFFFLATLFSVSLALLAQSSGFKELDEWAKQTKEEQKTFFGYPANEQSPLQGFYEWYVSSGMCEVNMNNAGDPMTDHPNSMSSQRFEREVIEFFAPLYDFKKDNVWGIVTHSGTDGNNHGIYFGAKYLYNTTGLKPIVYVSDEAHYSNLRLCDLQNLDVRIVKSDDMGRMIPEELENVLDPSRPALMIYAMGSTFKGAIDDQEALNAVLDKYPQMKVYRHIDAALFGGYLPFTKYRDMVSCKKMRYQSIAISGHKFFGIDSPSGLFLCTRETYDNQNNFNVTYLNGNMRMINCSRDAVQPIKFWWLIKTIGRDNWSKQATQMLDCADYLKAQLDKMNYPCWKNTYSNTVFFRRPSPEIVKHFNLAHGYDERFGGELAHIVVMQHVTKEKIDLFIEALKK</sequence>
<accession>A0A5P8E5R0</accession>
<dbReference type="InterPro" id="IPR015422">
    <property type="entry name" value="PyrdxlP-dep_Trfase_small"/>
</dbReference>
<dbReference type="PANTHER" id="PTHR46101:SF18">
    <property type="entry name" value="HISTIDINE DECARBOXYLASE"/>
    <property type="match status" value="1"/>
</dbReference>
<dbReference type="GO" id="GO:0030170">
    <property type="term" value="F:pyridoxal phosphate binding"/>
    <property type="evidence" value="ECO:0007669"/>
    <property type="project" value="InterPro"/>
</dbReference>
<evidence type="ECO:0000256" key="2">
    <source>
        <dbReference type="ARBA" id="ARBA00009533"/>
    </source>
</evidence>
<dbReference type="InterPro" id="IPR002129">
    <property type="entry name" value="PyrdxlP-dep_de-COase"/>
</dbReference>
<dbReference type="KEGG" id="alq:C7Y71_004095"/>
<dbReference type="AlphaFoldDB" id="A0A5P8E5R0"/>
<dbReference type="OrthoDB" id="9803665at2"/>
<dbReference type="SUPFAM" id="SSF53383">
    <property type="entry name" value="PLP-dependent transferases"/>
    <property type="match status" value="1"/>
</dbReference>
<dbReference type="InterPro" id="IPR015421">
    <property type="entry name" value="PyrdxlP-dep_Trfase_major"/>
</dbReference>